<keyword evidence="1" id="KW-1133">Transmembrane helix</keyword>
<evidence type="ECO:0000313" key="3">
    <source>
        <dbReference type="EMBL" id="PEG53627.1"/>
    </source>
</evidence>
<dbReference type="RefSeq" id="WP_073855637.1">
    <property type="nucleotide sequence ID" value="NZ_BAAATC010000009.1"/>
</dbReference>
<feature type="transmembrane region" description="Helical" evidence="1">
    <location>
        <begin position="6"/>
        <end position="25"/>
    </location>
</feature>
<gene>
    <name evidence="2" type="ORF">BV510_14865</name>
    <name evidence="3" type="ORF">CRI78_14770</name>
</gene>
<sequence length="209" mass="23083">MNAPAVTTWLVAGYAVFLAAAAWGFDLMAKKASHRAQGWRTARFVYHPDHDAWQCPTDQWLWPTSYDPAHRVMRYRAKPIVCNTCPVKADCTTSDHGREISRQVDPWPFSEAGRFHRGIACVVAALAILLPAGQAMMERTPTDLLVLGAVVVAVAAVCTPLFRHLWSSPATGPEHVPHRTAHEDSVAAAIDRYSTRWGMGRARGGDELR</sequence>
<dbReference type="AlphaFoldDB" id="A0A1Q4HHX8"/>
<proteinExistence type="predicted"/>
<dbReference type="EMBL" id="PDCR01000018">
    <property type="protein sequence ID" value="PEG53627.1"/>
    <property type="molecule type" value="Genomic_DNA"/>
</dbReference>
<keyword evidence="1" id="KW-0812">Transmembrane</keyword>
<comment type="caution">
    <text evidence="3">The sequence shown here is derived from an EMBL/GenBank/DDBJ whole genome shotgun (WGS) entry which is preliminary data.</text>
</comment>
<accession>A0A1Q4HHX8</accession>
<dbReference type="STRING" id="1801.BRW64_07945"/>
<keyword evidence="5" id="KW-1185">Reference proteome</keyword>
<feature type="transmembrane region" description="Helical" evidence="1">
    <location>
        <begin position="144"/>
        <end position="162"/>
    </location>
</feature>
<evidence type="ECO:0008006" key="6">
    <source>
        <dbReference type="Google" id="ProtNLM"/>
    </source>
</evidence>
<dbReference type="Proteomes" id="UP000220340">
    <property type="component" value="Unassembled WGS sequence"/>
</dbReference>
<name>A0A1Q4HHX8_9MYCO</name>
<protein>
    <recommendedName>
        <fullName evidence="6">Transposase</fullName>
    </recommendedName>
</protein>
<organism evidence="3 5">
    <name type="scientific">Mycolicibacterium diernhoferi</name>
    <dbReference type="NCBI Taxonomy" id="1801"/>
    <lineage>
        <taxon>Bacteria</taxon>
        <taxon>Bacillati</taxon>
        <taxon>Actinomycetota</taxon>
        <taxon>Actinomycetes</taxon>
        <taxon>Mycobacteriales</taxon>
        <taxon>Mycobacteriaceae</taxon>
        <taxon>Mycolicibacterium</taxon>
    </lineage>
</organism>
<dbReference type="OrthoDB" id="119867at2"/>
<evidence type="ECO:0000313" key="4">
    <source>
        <dbReference type="Proteomes" id="UP000191039"/>
    </source>
</evidence>
<dbReference type="EMBL" id="MIJD01000146">
    <property type="protein sequence ID" value="OPE53580.1"/>
    <property type="molecule type" value="Genomic_DNA"/>
</dbReference>
<reference evidence="2 4" key="1">
    <citation type="submission" date="2016-09" db="EMBL/GenBank/DDBJ databases">
        <title>genome sequences of unsequenced Mycobacteria.</title>
        <authorList>
            <person name="Greninger A.L."/>
            <person name="Jerome K.R."/>
            <person name="Mcnair B."/>
            <person name="Wallis C."/>
            <person name="Fang F."/>
        </authorList>
    </citation>
    <scope>NUCLEOTIDE SEQUENCE [LARGE SCALE GENOMIC DNA]</scope>
    <source>
        <strain evidence="2 4">BM1</strain>
    </source>
</reference>
<evidence type="ECO:0000313" key="5">
    <source>
        <dbReference type="Proteomes" id="UP000220340"/>
    </source>
</evidence>
<evidence type="ECO:0000256" key="1">
    <source>
        <dbReference type="SAM" id="Phobius"/>
    </source>
</evidence>
<evidence type="ECO:0000313" key="2">
    <source>
        <dbReference type="EMBL" id="OPE53580.1"/>
    </source>
</evidence>
<dbReference type="Proteomes" id="UP000191039">
    <property type="component" value="Unassembled WGS sequence"/>
</dbReference>
<reference evidence="3 5" key="2">
    <citation type="submission" date="2017-10" db="EMBL/GenBank/DDBJ databases">
        <title>The new phylogeny of genus Mycobacterium.</title>
        <authorList>
            <person name="Tortoli E."/>
            <person name="Trovato A."/>
            <person name="Cirillo D.M."/>
        </authorList>
    </citation>
    <scope>NUCLEOTIDE SEQUENCE [LARGE SCALE GENOMIC DNA]</scope>
    <source>
        <strain evidence="3 5">IP141170001</strain>
    </source>
</reference>
<keyword evidence="1" id="KW-0472">Membrane</keyword>